<gene>
    <name evidence="1" type="ORF">TsocGM_01445</name>
</gene>
<organism evidence="1 2">
    <name type="scientific">Tautonia sociabilis</name>
    <dbReference type="NCBI Taxonomy" id="2080755"/>
    <lineage>
        <taxon>Bacteria</taxon>
        <taxon>Pseudomonadati</taxon>
        <taxon>Planctomycetota</taxon>
        <taxon>Planctomycetia</taxon>
        <taxon>Isosphaerales</taxon>
        <taxon>Isosphaeraceae</taxon>
        <taxon>Tautonia</taxon>
    </lineage>
</organism>
<dbReference type="GO" id="GO:0016787">
    <property type="term" value="F:hydrolase activity"/>
    <property type="evidence" value="ECO:0007669"/>
    <property type="project" value="UniProtKB-KW"/>
</dbReference>
<dbReference type="Gene3D" id="3.30.70.1020">
    <property type="entry name" value="Trehalose-6-phosphate phosphatase related protein, domain 2"/>
    <property type="match status" value="1"/>
</dbReference>
<dbReference type="InterPro" id="IPR023214">
    <property type="entry name" value="HAD_sf"/>
</dbReference>
<dbReference type="InterPro" id="IPR046348">
    <property type="entry name" value="SIS_dom_sf"/>
</dbReference>
<name>A0A432MR10_9BACT</name>
<dbReference type="InterPro" id="IPR036412">
    <property type="entry name" value="HAD-like_sf"/>
</dbReference>
<evidence type="ECO:0000313" key="1">
    <source>
        <dbReference type="EMBL" id="RUL89465.1"/>
    </source>
</evidence>
<dbReference type="AlphaFoldDB" id="A0A432MR10"/>
<accession>A0A432MR10</accession>
<evidence type="ECO:0000313" key="2">
    <source>
        <dbReference type="Proteomes" id="UP000280296"/>
    </source>
</evidence>
<dbReference type="Gene3D" id="3.40.50.10490">
    <property type="entry name" value="Glucose-6-phosphate isomerase like protein, domain 1"/>
    <property type="match status" value="1"/>
</dbReference>
<dbReference type="Proteomes" id="UP000280296">
    <property type="component" value="Unassembled WGS sequence"/>
</dbReference>
<dbReference type="SUPFAM" id="SSF56784">
    <property type="entry name" value="HAD-like"/>
    <property type="match status" value="1"/>
</dbReference>
<protein>
    <submittedName>
        <fullName evidence="1">Sucrose-6-phosphate hydrolase</fullName>
    </submittedName>
</protein>
<dbReference type="SUPFAM" id="SSF53697">
    <property type="entry name" value="SIS domain"/>
    <property type="match status" value="1"/>
</dbReference>
<keyword evidence="2" id="KW-1185">Reference proteome</keyword>
<dbReference type="OrthoDB" id="1489290at2"/>
<dbReference type="Gene3D" id="3.40.50.1000">
    <property type="entry name" value="HAD superfamily/HAD-like"/>
    <property type="match status" value="1"/>
</dbReference>
<comment type="caution">
    <text evidence="1">The sequence shown here is derived from an EMBL/GenBank/DDBJ whole genome shotgun (WGS) entry which is preliminary data.</text>
</comment>
<reference evidence="1 2" key="1">
    <citation type="submission" date="2018-12" db="EMBL/GenBank/DDBJ databases">
        <authorList>
            <person name="Toschakov S.V."/>
        </authorList>
    </citation>
    <scope>NUCLEOTIDE SEQUENCE [LARGE SCALE GENOMIC DNA]</scope>
    <source>
        <strain evidence="1 2">GM2012</strain>
    </source>
</reference>
<dbReference type="GO" id="GO:1901135">
    <property type="term" value="P:carbohydrate derivative metabolic process"/>
    <property type="evidence" value="ECO:0007669"/>
    <property type="project" value="InterPro"/>
</dbReference>
<proteinExistence type="predicted"/>
<sequence length="651" mass="69481">MGKPYEGELEVLSRTYEWALQAEVGDLEAAVRRLSKDPLIVVGSGGSLTAAHFACYLHSLFTGRLARAMTPYELLSSPVHLGELGVLLLTAGGSNPDILGCLESCVARSPKHLSAVCTRLDTPLAALASDAGWVSFHEFGLPSVKDGFLATNSLLATCVLLARAYRRQPDGHMPLPPRLEDLAHPGRDASAFRAALSEACRPLWDRSTLVVLHGQVAHAGAVDLESKFTEAALGQVQPADYRNFAHGRHHWLAKHGATSGVISLASHRDMPLAKKTISLIPEDVPVVQLDVGDGIHGSLRAIVLSLYIAGEAGLARRIDPGRPSVPTFGRRLYHLNAGYAGRARSLPAAEAAAISRKAGASTATLQARGELPPWREAYATFRGELEGKEFRAVVFDYDGTLCDAAERYDGPGPAVTQMMTELLRAGVQVGIATGRGKSVRKDLLARIESPALRARVLIGYHNGAEIGTLADDSQPPPGRRLDESLEEINALLASDARLVALAKIEAGSKQLTLEFRDCTAAEEVWESVQQGLSRCQAAGVTALRSSHSVDILAPGTTKRRVVDAIRRSFGSGTSPVPVLTIGDRGRWPGNDFALLQEPFSLSVDDVSADPSTCWNLASPGNRCAAALREYFRSMRLGDGFVALNLGSGGGR</sequence>
<dbReference type="EMBL" id="RYZH01000002">
    <property type="protein sequence ID" value="RUL89465.1"/>
    <property type="molecule type" value="Genomic_DNA"/>
</dbReference>
<dbReference type="RefSeq" id="WP_126723542.1">
    <property type="nucleotide sequence ID" value="NZ_RYZH01000002.1"/>
</dbReference>
<reference evidence="1 2" key="2">
    <citation type="submission" date="2019-01" db="EMBL/GenBank/DDBJ databases">
        <title>Tautonia sociabilis, a novel thermotolerant planctomycete of Isosphaeraceae family, isolated from a 4000 m deep subterranean habitat.</title>
        <authorList>
            <person name="Kovaleva O.L."/>
            <person name="Elcheninov A.G."/>
            <person name="Van Heerden E."/>
            <person name="Toshchakov S.V."/>
            <person name="Novikov A."/>
            <person name="Bonch-Osmolovskaya E.A."/>
            <person name="Kublanov I.V."/>
        </authorList>
    </citation>
    <scope>NUCLEOTIDE SEQUENCE [LARGE SCALE GENOMIC DNA]</scope>
    <source>
        <strain evidence="1 2">GM2012</strain>
    </source>
</reference>
<keyword evidence="1" id="KW-0378">Hydrolase</keyword>
<dbReference type="GO" id="GO:0097367">
    <property type="term" value="F:carbohydrate derivative binding"/>
    <property type="evidence" value="ECO:0007669"/>
    <property type="project" value="InterPro"/>
</dbReference>